<dbReference type="SUPFAM" id="SSF88946">
    <property type="entry name" value="Sigma2 domain of RNA polymerase sigma factors"/>
    <property type="match status" value="1"/>
</dbReference>
<evidence type="ECO:0000313" key="6">
    <source>
        <dbReference type="EMBL" id="RAJ29707.1"/>
    </source>
</evidence>
<dbReference type="InterPro" id="IPR014327">
    <property type="entry name" value="RNA_pol_sigma70_bacteroid"/>
</dbReference>
<dbReference type="GO" id="GO:0006352">
    <property type="term" value="P:DNA-templated transcription initiation"/>
    <property type="evidence" value="ECO:0007669"/>
    <property type="project" value="InterPro"/>
</dbReference>
<evidence type="ECO:0000313" key="7">
    <source>
        <dbReference type="Proteomes" id="UP000249754"/>
    </source>
</evidence>
<dbReference type="NCBIfam" id="TIGR02985">
    <property type="entry name" value="Sig70_bacteroi1"/>
    <property type="match status" value="1"/>
</dbReference>
<dbReference type="InterPro" id="IPR013324">
    <property type="entry name" value="RNA_pol_sigma_r3/r4-like"/>
</dbReference>
<dbReference type="Pfam" id="PF08281">
    <property type="entry name" value="Sigma70_r4_2"/>
    <property type="match status" value="1"/>
</dbReference>
<dbReference type="Pfam" id="PF04542">
    <property type="entry name" value="Sigma70_r2"/>
    <property type="match status" value="1"/>
</dbReference>
<keyword evidence="2" id="KW-0805">Transcription regulation</keyword>
<accession>A0A327SVZ0</accession>
<dbReference type="GO" id="GO:0003677">
    <property type="term" value="F:DNA binding"/>
    <property type="evidence" value="ECO:0007669"/>
    <property type="project" value="InterPro"/>
</dbReference>
<dbReference type="InterPro" id="IPR013249">
    <property type="entry name" value="RNA_pol_sigma70_r4_t2"/>
</dbReference>
<dbReference type="Gene3D" id="1.10.1740.10">
    <property type="match status" value="1"/>
</dbReference>
<proteinExistence type="inferred from homology"/>
<keyword evidence="3" id="KW-0731">Sigma factor</keyword>
<dbReference type="AlphaFoldDB" id="A0A327SVZ0"/>
<evidence type="ECO:0000259" key="5">
    <source>
        <dbReference type="PROSITE" id="PS00622"/>
    </source>
</evidence>
<sequence length="210" mass="24885">MKPDLSPLWTKVCVEDDVKAFEALYYLLFNKLIKFCIYYVGRKEVAEEIISDIMVRCWENRKAETVILNLETYLFTAVRNQSLKYIKKNANVHLVEIEPANEFRMMDNTDPEKQLENKELHHKLDQAIDKLPQQARIIFKLIKENGMKYKEVAEILEISPRTVQTQLFRAIDKLRVSLKAYHAIYTKYKPDDNAVNLTVLIFFLHIFHFL</sequence>
<dbReference type="RefSeq" id="WP_170132679.1">
    <property type="nucleotide sequence ID" value="NZ_QLLR01000012.1"/>
</dbReference>
<evidence type="ECO:0000256" key="2">
    <source>
        <dbReference type="ARBA" id="ARBA00023015"/>
    </source>
</evidence>
<evidence type="ECO:0000256" key="1">
    <source>
        <dbReference type="ARBA" id="ARBA00010641"/>
    </source>
</evidence>
<comment type="caution">
    <text evidence="6">The sequence shown here is derived from an EMBL/GenBank/DDBJ whole genome shotgun (WGS) entry which is preliminary data.</text>
</comment>
<dbReference type="PROSITE" id="PS00622">
    <property type="entry name" value="HTH_LUXR_1"/>
    <property type="match status" value="1"/>
</dbReference>
<dbReference type="InterPro" id="IPR036388">
    <property type="entry name" value="WH-like_DNA-bd_sf"/>
</dbReference>
<dbReference type="Proteomes" id="UP000249754">
    <property type="component" value="Unassembled WGS sequence"/>
</dbReference>
<dbReference type="InterPro" id="IPR014284">
    <property type="entry name" value="RNA_pol_sigma-70_dom"/>
</dbReference>
<dbReference type="STRING" id="188932.AY601_3746"/>
<protein>
    <submittedName>
        <fullName evidence="6">RNA polymerase sigma-70 factor (ECF subfamily)</fullName>
    </submittedName>
</protein>
<evidence type="ECO:0000256" key="4">
    <source>
        <dbReference type="ARBA" id="ARBA00023163"/>
    </source>
</evidence>
<dbReference type="NCBIfam" id="TIGR02937">
    <property type="entry name" value="sigma70-ECF"/>
    <property type="match status" value="1"/>
</dbReference>
<reference evidence="6 7" key="1">
    <citation type="submission" date="2018-06" db="EMBL/GenBank/DDBJ databases">
        <title>Genomic Encyclopedia of Archaeal and Bacterial Type Strains, Phase II (KMG-II): from individual species to whole genera.</title>
        <authorList>
            <person name="Goeker M."/>
        </authorList>
    </citation>
    <scope>NUCLEOTIDE SEQUENCE [LARGE SCALE GENOMIC DNA]</scope>
    <source>
        <strain evidence="6 7">DSM 14825</strain>
    </source>
</reference>
<name>A0A327SVZ0_9SPHI</name>
<dbReference type="InterPro" id="IPR039425">
    <property type="entry name" value="RNA_pol_sigma-70-like"/>
</dbReference>
<comment type="similarity">
    <text evidence="1">Belongs to the sigma-70 factor family. ECF subfamily.</text>
</comment>
<dbReference type="PANTHER" id="PTHR43133">
    <property type="entry name" value="RNA POLYMERASE ECF-TYPE SIGMA FACTO"/>
    <property type="match status" value="1"/>
</dbReference>
<feature type="domain" description="HTH luxR-type" evidence="5">
    <location>
        <begin position="146"/>
        <end position="173"/>
    </location>
</feature>
<dbReference type="InterPro" id="IPR007627">
    <property type="entry name" value="RNA_pol_sigma70_r2"/>
</dbReference>
<dbReference type="InterPro" id="IPR013325">
    <property type="entry name" value="RNA_pol_sigma_r2"/>
</dbReference>
<dbReference type="InterPro" id="IPR000792">
    <property type="entry name" value="Tscrpt_reg_LuxR_C"/>
</dbReference>
<dbReference type="PANTHER" id="PTHR43133:SF46">
    <property type="entry name" value="RNA POLYMERASE SIGMA-70 FACTOR ECF SUBFAMILY"/>
    <property type="match status" value="1"/>
</dbReference>
<dbReference type="GO" id="GO:0016987">
    <property type="term" value="F:sigma factor activity"/>
    <property type="evidence" value="ECO:0007669"/>
    <property type="project" value="UniProtKB-KW"/>
</dbReference>
<dbReference type="CDD" id="cd06171">
    <property type="entry name" value="Sigma70_r4"/>
    <property type="match status" value="1"/>
</dbReference>
<dbReference type="EMBL" id="QLLR01000012">
    <property type="protein sequence ID" value="RAJ29707.1"/>
    <property type="molecule type" value="Genomic_DNA"/>
</dbReference>
<organism evidence="6 7">
    <name type="scientific">Pedobacter cryoconitis</name>
    <dbReference type="NCBI Taxonomy" id="188932"/>
    <lineage>
        <taxon>Bacteria</taxon>
        <taxon>Pseudomonadati</taxon>
        <taxon>Bacteroidota</taxon>
        <taxon>Sphingobacteriia</taxon>
        <taxon>Sphingobacteriales</taxon>
        <taxon>Sphingobacteriaceae</taxon>
        <taxon>Pedobacter</taxon>
    </lineage>
</organism>
<keyword evidence="4" id="KW-0804">Transcription</keyword>
<dbReference type="Gene3D" id="1.10.10.10">
    <property type="entry name" value="Winged helix-like DNA-binding domain superfamily/Winged helix DNA-binding domain"/>
    <property type="match status" value="1"/>
</dbReference>
<dbReference type="SUPFAM" id="SSF88659">
    <property type="entry name" value="Sigma3 and sigma4 domains of RNA polymerase sigma factors"/>
    <property type="match status" value="1"/>
</dbReference>
<evidence type="ECO:0000256" key="3">
    <source>
        <dbReference type="ARBA" id="ARBA00023082"/>
    </source>
</evidence>
<gene>
    <name evidence="6" type="ORF">LY11_02670</name>
</gene>